<dbReference type="Pfam" id="PF00690">
    <property type="entry name" value="Cation_ATPase_N"/>
    <property type="match status" value="1"/>
</dbReference>
<sequence>MEDNFNDEPFKKEDNFFKEGTQSIGDAEAGNNINLSSQQLEIQQNQNVLQQFEDFNENQNEATNSYQNLEQKGLNNGLLNVEEENEDTNIKSSFKSDNEMLNQKNGNNNLSSSNKEDYGIEQLESKVSSDKENSKKSNNYAQHNAQNLLNEQSRNISPLRYDQDEEKIPINQSNHSKVAEQKQNKSQPDVQSQSKINSQQQENHANQYYHETSKEDDDNSGSYQKQKGNNPLANQIGGHPLKFQEVQPIQSPVYEQKKHNQDHINEDSHHKLKQKLDPLPIQPKQIGQKVSANANFDDSPQNKNQNNAKQSQGIINNQQNHYQSKINEDTFKTSNINQFDDSYQQQILSHQITEQKSLSNLQKIHNQGHQVIEIPPTQNHNHQNKADEKTDKDNEDHPKEELDPKFDTPMHPFKLSRNQLIRIASAAQQRHFAEEIDILESLGGINRFQEDLLTDFKKGISGTEGDMNERDQAFTNNRQEITPPKGFFELFFDALQDFTLKILLVAAVFSIAIEVGTASDSHRSTAWVEGVAILVAVLVCATVTSVNDYQKERQFLVLNSEADKRKIITIIRNGQKLNLHQSLVMVGDLVELTEGMEIPADGIVLEASEITTDESAMTGETDPLKKSTFSDCIKKRDFIIQQGAKNVSTSHDVPSPVLLSGTRILTGQGKMLIIVVGDFSCVGKISKLLKAKETEATPLQEKLEAIAMDIGNLGLKSAVAIVGALFIRFAIEKIVNNEWDNSSDWGEMLNFIIIGITVVVVAIPEGLPLSVTLSLAYSVKKMLKDNNLVRKLQACETMGGADCICSDKTGTLTQNIMTLTSWWNEELQEFDKYNEKDDLSNYISKERKFFTKLFLQSCAINCSADLRPAEKGSKTEVAVLKLLEKFDQNYETWRENFVPELTFPFSSARKRMSTVINSDGKRILLVKGASELVLAACNKFISKKNEEVRKIDEEQLQTMKNAIKSMADNALRTIVLAYKELKDNDDLETKDHLGVFDIETRDLTCLAIFGIKDILRQEVPGAVKQCQDAGIKVRMVTGDNSDTARAIARDCNILTKGKKSSPYQVIEGVEFIKLTGGIVCKKCQTFECGCERDSEKAKETGKPLRIDTIKNGEVFDRIYNDIDVMARSRPEDKYALVVGLIERKHVVAVTGDGTNDAPALKKADVGFAMGIAGTEVARSAAAIILLDDNFKSIVAAVLWGRNIYDSIKKFLQFQLTVNIVAVFITLIGAAVIKQEVLQPIQMLWINLIMDTFASLALATEPPHEELLLRKPHNRDEYIVSKKMFKHIIGQAIYQLVIMIVLVFNGETFLPEVSDSFDDQIRNNTLFNNDPTQWWKAKYSNEKMTLVCSGRLRSYSGTTKEYQVVWDEYQQPSRHFSTVFNVFVWMQIFNFLNARKLQDELNIFEGIFKNYLFFVILLLIIGLQILIMQVGGLPFYIYKNGLNGGNWGISIAFGVGSLVWGFCLKFVSEEKCAQFGKKKVNPLHNFSRVLSLKGNRDEASMSRRYSALVNHPMALRH</sequence>
<feature type="compositionally biased region" description="Polar residues" evidence="10">
    <location>
        <begin position="220"/>
        <end position="233"/>
    </location>
</feature>
<proteinExistence type="predicted"/>
<dbReference type="STRING" id="312017.I7ME36"/>
<dbReference type="GO" id="GO:0016887">
    <property type="term" value="F:ATP hydrolysis activity"/>
    <property type="evidence" value="ECO:0007669"/>
    <property type="project" value="InterPro"/>
</dbReference>
<dbReference type="InterPro" id="IPR044492">
    <property type="entry name" value="P_typ_ATPase_HD_dom"/>
</dbReference>
<feature type="compositionally biased region" description="Polar residues" evidence="10">
    <location>
        <begin position="288"/>
        <end position="299"/>
    </location>
</feature>
<evidence type="ECO:0000313" key="15">
    <source>
        <dbReference type="EMBL" id="EAR94176.2"/>
    </source>
</evidence>
<dbReference type="InterPro" id="IPR023298">
    <property type="entry name" value="ATPase_P-typ_TM_dom_sf"/>
</dbReference>
<dbReference type="GO" id="GO:0005524">
    <property type="term" value="F:ATP binding"/>
    <property type="evidence" value="ECO:0007669"/>
    <property type="project" value="UniProtKB-KW"/>
</dbReference>
<dbReference type="PANTHER" id="PTHR24093:SF369">
    <property type="entry name" value="CALCIUM-TRANSPORTING ATPASE"/>
    <property type="match status" value="1"/>
</dbReference>
<feature type="region of interest" description="Disordered" evidence="10">
    <location>
        <begin position="169"/>
        <end position="238"/>
    </location>
</feature>
<keyword evidence="4" id="KW-0547">Nucleotide-binding</keyword>
<evidence type="ECO:0000256" key="1">
    <source>
        <dbReference type="ARBA" id="ARBA00004127"/>
    </source>
</evidence>
<dbReference type="Proteomes" id="UP000009168">
    <property type="component" value="Unassembled WGS sequence"/>
</dbReference>
<dbReference type="FunFam" id="3.40.50.1000:FF:000191">
    <property type="entry name" value="Calcium-transporting ATPase"/>
    <property type="match status" value="1"/>
</dbReference>
<dbReference type="SUPFAM" id="SSF56784">
    <property type="entry name" value="HAD-like"/>
    <property type="match status" value="1"/>
</dbReference>
<feature type="transmembrane region" description="Helical" evidence="11">
    <location>
        <begin position="1210"/>
        <end position="1232"/>
    </location>
</feature>
<protein>
    <submittedName>
        <fullName evidence="15">Calcium-translocating P-type ATPase, PMCA-type protein</fullName>
    </submittedName>
</protein>
<dbReference type="GO" id="GO:0012505">
    <property type="term" value="C:endomembrane system"/>
    <property type="evidence" value="ECO:0007669"/>
    <property type="project" value="UniProtKB-SubCell"/>
</dbReference>
<dbReference type="SUPFAM" id="SSF81653">
    <property type="entry name" value="Calcium ATPase, transduction domain A"/>
    <property type="match status" value="1"/>
</dbReference>
<dbReference type="InterPro" id="IPR006068">
    <property type="entry name" value="ATPase_P-typ_cation-transptr_C"/>
</dbReference>
<evidence type="ECO:0000259" key="14">
    <source>
        <dbReference type="Pfam" id="PF00690"/>
    </source>
</evidence>
<feature type="compositionally biased region" description="Low complexity" evidence="10">
    <location>
        <begin position="301"/>
        <end position="311"/>
    </location>
</feature>
<dbReference type="SUPFAM" id="SSF81660">
    <property type="entry name" value="Metal cation-transporting ATPase, ATP-binding domain N"/>
    <property type="match status" value="1"/>
</dbReference>
<dbReference type="Gene3D" id="3.40.1110.10">
    <property type="entry name" value="Calcium-transporting ATPase, cytoplasmic domain N"/>
    <property type="match status" value="1"/>
</dbReference>
<dbReference type="InterPro" id="IPR023214">
    <property type="entry name" value="HAD_sf"/>
</dbReference>
<feature type="region of interest" description="Disordered" evidence="10">
    <location>
        <begin position="288"/>
        <end position="311"/>
    </location>
</feature>
<dbReference type="OrthoDB" id="3352408at2759"/>
<keyword evidence="3" id="KW-0479">Metal-binding</keyword>
<dbReference type="Gene3D" id="1.20.1110.10">
    <property type="entry name" value="Calcium-transporting ATPase, transmembrane domain"/>
    <property type="match status" value="1"/>
</dbReference>
<feature type="transmembrane region" description="Helical" evidence="11">
    <location>
        <begin position="1374"/>
        <end position="1391"/>
    </location>
</feature>
<dbReference type="Gene3D" id="2.70.150.10">
    <property type="entry name" value="Calcium-transporting ATPase, cytoplasmic transduction domain A"/>
    <property type="match status" value="1"/>
</dbReference>
<dbReference type="KEGG" id="tet:TTHERM_00522430"/>
<dbReference type="NCBIfam" id="TIGR01494">
    <property type="entry name" value="ATPase_P-type"/>
    <property type="match status" value="2"/>
</dbReference>
<name>I7ME36_TETTS</name>
<evidence type="ECO:0000256" key="11">
    <source>
        <dbReference type="SAM" id="Phobius"/>
    </source>
</evidence>
<dbReference type="PRINTS" id="PR00119">
    <property type="entry name" value="CATATPASE"/>
</dbReference>
<dbReference type="eggNOG" id="KOG0204">
    <property type="taxonomic scope" value="Eukaryota"/>
</dbReference>
<evidence type="ECO:0000259" key="13">
    <source>
        <dbReference type="Pfam" id="PF00689"/>
    </source>
</evidence>
<evidence type="ECO:0000256" key="7">
    <source>
        <dbReference type="ARBA" id="ARBA00022967"/>
    </source>
</evidence>
<dbReference type="SFLD" id="SFLDF00027">
    <property type="entry name" value="p-type_atpase"/>
    <property type="match status" value="1"/>
</dbReference>
<dbReference type="PANTHER" id="PTHR24093">
    <property type="entry name" value="CATION TRANSPORTING ATPASE"/>
    <property type="match status" value="1"/>
</dbReference>
<feature type="region of interest" description="Disordered" evidence="10">
    <location>
        <begin position="1"/>
        <end position="29"/>
    </location>
</feature>
<keyword evidence="6" id="KW-0460">Magnesium</keyword>
<dbReference type="GO" id="GO:0005886">
    <property type="term" value="C:plasma membrane"/>
    <property type="evidence" value="ECO:0007669"/>
    <property type="project" value="TreeGrafter"/>
</dbReference>
<comment type="subcellular location">
    <subcellularLocation>
        <location evidence="1">Endomembrane system</location>
        <topology evidence="1">Multi-pass membrane protein</topology>
    </subcellularLocation>
</comment>
<dbReference type="SFLD" id="SFLDS00003">
    <property type="entry name" value="Haloacid_Dehalogenase"/>
    <property type="match status" value="1"/>
</dbReference>
<dbReference type="CDD" id="cd02081">
    <property type="entry name" value="P-type_ATPase_Ca_PMCA-like"/>
    <property type="match status" value="1"/>
</dbReference>
<dbReference type="EMBL" id="GG662717">
    <property type="protein sequence ID" value="EAR94176.2"/>
    <property type="molecule type" value="Genomic_DNA"/>
</dbReference>
<dbReference type="GO" id="GO:0005388">
    <property type="term" value="F:P-type calcium transporter activity"/>
    <property type="evidence" value="ECO:0007669"/>
    <property type="project" value="TreeGrafter"/>
</dbReference>
<evidence type="ECO:0000259" key="12">
    <source>
        <dbReference type="Pfam" id="PF00122"/>
    </source>
</evidence>
<dbReference type="GO" id="GO:0046872">
    <property type="term" value="F:metal ion binding"/>
    <property type="evidence" value="ECO:0007669"/>
    <property type="project" value="UniProtKB-KW"/>
</dbReference>
<keyword evidence="9 11" id="KW-0472">Membrane</keyword>
<dbReference type="InterPro" id="IPR059000">
    <property type="entry name" value="ATPase_P-type_domA"/>
</dbReference>
<evidence type="ECO:0000256" key="4">
    <source>
        <dbReference type="ARBA" id="ARBA00022741"/>
    </source>
</evidence>
<dbReference type="InterPro" id="IPR023299">
    <property type="entry name" value="ATPase_P-typ_cyto_dom_N"/>
</dbReference>
<feature type="compositionally biased region" description="Low complexity" evidence="10">
    <location>
        <begin position="99"/>
        <end position="113"/>
    </location>
</feature>
<dbReference type="InterPro" id="IPR004014">
    <property type="entry name" value="ATPase_P-typ_cation-transptr_N"/>
</dbReference>
<dbReference type="SUPFAM" id="SSF81665">
    <property type="entry name" value="Calcium ATPase, transmembrane domain M"/>
    <property type="match status" value="1"/>
</dbReference>
<reference evidence="16" key="1">
    <citation type="journal article" date="2006" name="PLoS Biol.">
        <title>Macronuclear genome sequence of the ciliate Tetrahymena thermophila, a model eukaryote.</title>
        <authorList>
            <person name="Eisen J.A."/>
            <person name="Coyne R.S."/>
            <person name="Wu M."/>
            <person name="Wu D."/>
            <person name="Thiagarajan M."/>
            <person name="Wortman J.R."/>
            <person name="Badger J.H."/>
            <person name="Ren Q."/>
            <person name="Amedeo P."/>
            <person name="Jones K.M."/>
            <person name="Tallon L.J."/>
            <person name="Delcher A.L."/>
            <person name="Salzberg S.L."/>
            <person name="Silva J.C."/>
            <person name="Haas B.J."/>
            <person name="Majoros W.H."/>
            <person name="Farzad M."/>
            <person name="Carlton J.M."/>
            <person name="Smith R.K. Jr."/>
            <person name="Garg J."/>
            <person name="Pearlman R.E."/>
            <person name="Karrer K.M."/>
            <person name="Sun L."/>
            <person name="Manning G."/>
            <person name="Elde N.C."/>
            <person name="Turkewitz A.P."/>
            <person name="Asai D.J."/>
            <person name="Wilkes D.E."/>
            <person name="Wang Y."/>
            <person name="Cai H."/>
            <person name="Collins K."/>
            <person name="Stewart B.A."/>
            <person name="Lee S.R."/>
            <person name="Wilamowska K."/>
            <person name="Weinberg Z."/>
            <person name="Ruzzo W.L."/>
            <person name="Wloga D."/>
            <person name="Gaertig J."/>
            <person name="Frankel J."/>
            <person name="Tsao C.-C."/>
            <person name="Gorovsky M.A."/>
            <person name="Keeling P.J."/>
            <person name="Waller R.F."/>
            <person name="Patron N.J."/>
            <person name="Cherry J.M."/>
            <person name="Stover N.A."/>
            <person name="Krieger C.J."/>
            <person name="del Toro C."/>
            <person name="Ryder H.F."/>
            <person name="Williamson S.C."/>
            <person name="Barbeau R.A."/>
            <person name="Hamilton E.P."/>
            <person name="Orias E."/>
        </authorList>
    </citation>
    <scope>NUCLEOTIDE SEQUENCE [LARGE SCALE GENOMIC DNA]</scope>
    <source>
        <strain evidence="16">SB210</strain>
    </source>
</reference>
<feature type="domain" description="P-type ATPase A" evidence="12">
    <location>
        <begin position="568"/>
        <end position="689"/>
    </location>
</feature>
<evidence type="ECO:0000256" key="6">
    <source>
        <dbReference type="ARBA" id="ARBA00022842"/>
    </source>
</evidence>
<feature type="transmembrane region" description="Helical" evidence="11">
    <location>
        <begin position="1283"/>
        <end position="1303"/>
    </location>
</feature>
<feature type="domain" description="Cation-transporting P-type ATPase C-terminal" evidence="13">
    <location>
        <begin position="1236"/>
        <end position="1465"/>
    </location>
</feature>
<dbReference type="InterPro" id="IPR018303">
    <property type="entry name" value="ATPase_P-typ_P_site"/>
</dbReference>
<keyword evidence="5" id="KW-0067">ATP-binding</keyword>
<feature type="region of interest" description="Disordered" evidence="10">
    <location>
        <begin position="84"/>
        <end position="115"/>
    </location>
</feature>
<keyword evidence="16" id="KW-1185">Reference proteome</keyword>
<feature type="compositionally biased region" description="Basic and acidic residues" evidence="10">
    <location>
        <begin position="8"/>
        <end position="17"/>
    </location>
</feature>
<feature type="domain" description="Cation-transporting P-type ATPase N-terminal" evidence="14">
    <location>
        <begin position="443"/>
        <end position="510"/>
    </location>
</feature>
<dbReference type="RefSeq" id="XP_001014421.2">
    <property type="nucleotide sequence ID" value="XM_001014421.2"/>
</dbReference>
<dbReference type="InterPro" id="IPR036412">
    <property type="entry name" value="HAD-like_sf"/>
</dbReference>
<keyword evidence="8 11" id="KW-1133">Transmembrane helix</keyword>
<evidence type="ECO:0000313" key="16">
    <source>
        <dbReference type="Proteomes" id="UP000009168"/>
    </source>
</evidence>
<evidence type="ECO:0000256" key="9">
    <source>
        <dbReference type="ARBA" id="ARBA00023136"/>
    </source>
</evidence>
<evidence type="ECO:0000256" key="10">
    <source>
        <dbReference type="SAM" id="MobiDB-lite"/>
    </source>
</evidence>
<dbReference type="Pfam" id="PF00122">
    <property type="entry name" value="E1-E2_ATPase"/>
    <property type="match status" value="1"/>
</dbReference>
<evidence type="ECO:0000256" key="3">
    <source>
        <dbReference type="ARBA" id="ARBA00022723"/>
    </source>
</evidence>
<keyword evidence="7" id="KW-1278">Translocase</keyword>
<evidence type="ECO:0000256" key="8">
    <source>
        <dbReference type="ARBA" id="ARBA00022989"/>
    </source>
</evidence>
<evidence type="ECO:0000256" key="2">
    <source>
        <dbReference type="ARBA" id="ARBA00022692"/>
    </source>
</evidence>
<dbReference type="InterPro" id="IPR008250">
    <property type="entry name" value="ATPase_P-typ_transduc_dom_A_sf"/>
</dbReference>
<feature type="transmembrane region" description="Helical" evidence="11">
    <location>
        <begin position="1411"/>
        <end position="1436"/>
    </location>
</feature>
<dbReference type="InParanoid" id="I7ME36"/>
<dbReference type="PROSITE" id="PS00154">
    <property type="entry name" value="ATPASE_E1_E2"/>
    <property type="match status" value="1"/>
</dbReference>
<accession>I7ME36</accession>
<dbReference type="Gene3D" id="3.40.50.1000">
    <property type="entry name" value="HAD superfamily/HAD-like"/>
    <property type="match status" value="1"/>
</dbReference>
<dbReference type="Pfam" id="PF00689">
    <property type="entry name" value="Cation_ATPase_C"/>
    <property type="match status" value="1"/>
</dbReference>
<gene>
    <name evidence="15" type="ORF">TTHERM_00522430</name>
</gene>
<feature type="compositionally biased region" description="Polar residues" evidence="10">
    <location>
        <begin position="184"/>
        <end position="210"/>
    </location>
</feature>
<feature type="transmembrane region" description="Helical" evidence="11">
    <location>
        <begin position="1448"/>
        <end position="1467"/>
    </location>
</feature>
<organism evidence="15 16">
    <name type="scientific">Tetrahymena thermophila (strain SB210)</name>
    <dbReference type="NCBI Taxonomy" id="312017"/>
    <lineage>
        <taxon>Eukaryota</taxon>
        <taxon>Sar</taxon>
        <taxon>Alveolata</taxon>
        <taxon>Ciliophora</taxon>
        <taxon>Intramacronucleata</taxon>
        <taxon>Oligohymenophorea</taxon>
        <taxon>Hymenostomatida</taxon>
        <taxon>Tetrahymenina</taxon>
        <taxon>Tetrahymenidae</taxon>
        <taxon>Tetrahymena</taxon>
    </lineage>
</organism>
<dbReference type="InterPro" id="IPR001757">
    <property type="entry name" value="P_typ_ATPase"/>
</dbReference>
<evidence type="ECO:0000256" key="5">
    <source>
        <dbReference type="ARBA" id="ARBA00022840"/>
    </source>
</evidence>
<feature type="region of interest" description="Disordered" evidence="10">
    <location>
        <begin position="372"/>
        <end position="411"/>
    </location>
</feature>
<dbReference type="GeneID" id="7834019"/>
<keyword evidence="2 11" id="KW-0812">Transmembrane</keyword>
<feature type="compositionally biased region" description="Basic and acidic residues" evidence="10">
    <location>
        <begin position="384"/>
        <end position="408"/>
    </location>
</feature>
<dbReference type="Pfam" id="PF13246">
    <property type="entry name" value="Cation_ATPase"/>
    <property type="match status" value="1"/>
</dbReference>
<dbReference type="SFLD" id="SFLDG00002">
    <property type="entry name" value="C1.7:_P-type_atpase_like"/>
    <property type="match status" value="1"/>
</dbReference>